<dbReference type="InterPro" id="IPR054351">
    <property type="entry name" value="NADH_UbQ_OxRdtase_ferredoxin"/>
</dbReference>
<dbReference type="InterPro" id="IPR050157">
    <property type="entry name" value="PSI_iron-sulfur_center"/>
</dbReference>
<gene>
    <name evidence="16" type="ORF">COY37_00920</name>
</gene>
<keyword evidence="7" id="KW-1278">Translocase</keyword>
<evidence type="ECO:0000256" key="2">
    <source>
        <dbReference type="ARBA" id="ARBA00004370"/>
    </source>
</evidence>
<dbReference type="Pfam" id="PF13510">
    <property type="entry name" value="Fer2_4"/>
    <property type="match status" value="1"/>
</dbReference>
<dbReference type="Pfam" id="PF10588">
    <property type="entry name" value="NADH-G_4Fe-4S_3"/>
    <property type="match status" value="1"/>
</dbReference>
<keyword evidence="8" id="KW-0408">Iron</keyword>
<comment type="subcellular location">
    <subcellularLocation>
        <location evidence="2">Membrane</location>
    </subcellularLocation>
</comment>
<dbReference type="InterPro" id="IPR017900">
    <property type="entry name" value="4Fe4S_Fe_S_CS"/>
</dbReference>
<feature type="domain" description="2Fe-2S ferredoxin-type" evidence="13">
    <location>
        <begin position="8"/>
        <end position="89"/>
    </location>
</feature>
<dbReference type="InterPro" id="IPR001041">
    <property type="entry name" value="2Fe-2S_ferredoxin-type"/>
</dbReference>
<dbReference type="PROSITE" id="PS51085">
    <property type="entry name" value="2FE2S_FER_2"/>
    <property type="match status" value="1"/>
</dbReference>
<evidence type="ECO:0000256" key="6">
    <source>
        <dbReference type="ARBA" id="ARBA00022723"/>
    </source>
</evidence>
<feature type="domain" description="4Fe-4S His(Cys)3-ligated-type" evidence="15">
    <location>
        <begin position="89"/>
        <end position="128"/>
    </location>
</feature>
<dbReference type="GO" id="GO:0016020">
    <property type="term" value="C:membrane"/>
    <property type="evidence" value="ECO:0007669"/>
    <property type="project" value="UniProtKB-SubCell"/>
</dbReference>
<evidence type="ECO:0000256" key="3">
    <source>
        <dbReference type="ARBA" id="ARBA00005404"/>
    </source>
</evidence>
<comment type="caution">
    <text evidence="16">The sequence shown here is derived from an EMBL/GenBank/DDBJ whole genome shotgun (WGS) entry which is preliminary data.</text>
</comment>
<evidence type="ECO:0000256" key="9">
    <source>
        <dbReference type="ARBA" id="ARBA00023014"/>
    </source>
</evidence>
<dbReference type="GO" id="GO:0016491">
    <property type="term" value="F:oxidoreductase activity"/>
    <property type="evidence" value="ECO:0007669"/>
    <property type="project" value="InterPro"/>
</dbReference>
<accession>A0A2M7TAU9</accession>
<dbReference type="InterPro" id="IPR016214">
    <property type="entry name" value="NAD-red_Hydgase_HoxS_gsu"/>
</dbReference>
<dbReference type="NCBIfam" id="NF005745">
    <property type="entry name" value="PRK07569.1"/>
    <property type="match status" value="1"/>
</dbReference>
<comment type="similarity">
    <text evidence="3">Belongs to the complex I 75 kDa subunit family.</text>
</comment>
<name>A0A2M7TAU9_9ACTN</name>
<comment type="cofactor">
    <cofactor evidence="1">
        <name>[4Fe-4S] cluster</name>
        <dbReference type="ChEBI" id="CHEBI:49883"/>
    </cofactor>
</comment>
<dbReference type="GO" id="GO:0051537">
    <property type="term" value="F:2 iron, 2 sulfur cluster binding"/>
    <property type="evidence" value="ECO:0007669"/>
    <property type="project" value="UniProtKB-KW"/>
</dbReference>
<dbReference type="InterPro" id="IPR036010">
    <property type="entry name" value="2Fe-2S_ferredoxin-like_sf"/>
</dbReference>
<evidence type="ECO:0000256" key="12">
    <source>
        <dbReference type="ARBA" id="ARBA00034078"/>
    </source>
</evidence>
<dbReference type="Proteomes" id="UP000230956">
    <property type="component" value="Unassembled WGS sequence"/>
</dbReference>
<proteinExistence type="inferred from homology"/>
<keyword evidence="9" id="KW-0411">Iron-sulfur</keyword>
<keyword evidence="16" id="KW-0371">Homeobox</keyword>
<dbReference type="PROSITE" id="PS51839">
    <property type="entry name" value="4FE4S_HC3"/>
    <property type="match status" value="1"/>
</dbReference>
<dbReference type="SMART" id="SM00929">
    <property type="entry name" value="NADH-G_4Fe-4S_3"/>
    <property type="match status" value="1"/>
</dbReference>
<dbReference type="PIRSF" id="PIRSF000309">
    <property type="entry name" value="NAD_red_hyd_HoxU"/>
    <property type="match status" value="1"/>
</dbReference>
<dbReference type="PANTHER" id="PTHR24960:SF84">
    <property type="entry name" value="HYDROGENASE SUBUNIT"/>
    <property type="match status" value="1"/>
</dbReference>
<dbReference type="PROSITE" id="PS51379">
    <property type="entry name" value="4FE4S_FER_2"/>
    <property type="match status" value="2"/>
</dbReference>
<evidence type="ECO:0000313" key="16">
    <source>
        <dbReference type="EMBL" id="PIZ42144.1"/>
    </source>
</evidence>
<dbReference type="RefSeq" id="WP_286678358.1">
    <property type="nucleotide sequence ID" value="NZ_MNXI01000077.1"/>
</dbReference>
<dbReference type="PROSITE" id="PS00198">
    <property type="entry name" value="4FE4S_FER_1"/>
    <property type="match status" value="1"/>
</dbReference>
<dbReference type="CDD" id="cd00207">
    <property type="entry name" value="fer2"/>
    <property type="match status" value="1"/>
</dbReference>
<evidence type="ECO:0000313" key="17">
    <source>
        <dbReference type="Proteomes" id="UP000230956"/>
    </source>
</evidence>
<organism evidence="16 17">
    <name type="scientific">Candidatus Aquicultor secundus</name>
    <dbReference type="NCBI Taxonomy" id="1973895"/>
    <lineage>
        <taxon>Bacteria</taxon>
        <taxon>Bacillati</taxon>
        <taxon>Actinomycetota</taxon>
        <taxon>Candidatus Aquicultoria</taxon>
        <taxon>Candidatus Aquicultorales</taxon>
        <taxon>Candidatus Aquicultoraceae</taxon>
        <taxon>Candidatus Aquicultor</taxon>
    </lineage>
</organism>
<dbReference type="GO" id="GO:0051539">
    <property type="term" value="F:4 iron, 4 sulfur cluster binding"/>
    <property type="evidence" value="ECO:0007669"/>
    <property type="project" value="UniProtKB-KW"/>
</dbReference>
<dbReference type="GO" id="GO:0003677">
    <property type="term" value="F:DNA binding"/>
    <property type="evidence" value="ECO:0007669"/>
    <property type="project" value="UniProtKB-KW"/>
</dbReference>
<evidence type="ECO:0000256" key="4">
    <source>
        <dbReference type="ARBA" id="ARBA00022485"/>
    </source>
</evidence>
<dbReference type="InterPro" id="IPR017896">
    <property type="entry name" value="4Fe4S_Fe-S-bd"/>
</dbReference>
<protein>
    <submittedName>
        <fullName evidence="16">Bidirectional hydrogenase complex protein HoxU</fullName>
    </submittedName>
</protein>
<evidence type="ECO:0000256" key="8">
    <source>
        <dbReference type="ARBA" id="ARBA00023004"/>
    </source>
</evidence>
<dbReference type="FunFam" id="3.30.70.20:FF:000002">
    <property type="entry name" value="NADH-ubiquinone oxidoreductase 75 kDa subunit"/>
    <property type="match status" value="1"/>
</dbReference>
<dbReference type="Gene3D" id="3.10.20.740">
    <property type="match status" value="1"/>
</dbReference>
<evidence type="ECO:0000259" key="13">
    <source>
        <dbReference type="PROSITE" id="PS51085"/>
    </source>
</evidence>
<dbReference type="PANTHER" id="PTHR24960">
    <property type="entry name" value="PHOTOSYSTEM I IRON-SULFUR CENTER-RELATED"/>
    <property type="match status" value="1"/>
</dbReference>
<dbReference type="InterPro" id="IPR019574">
    <property type="entry name" value="NADH_UbQ_OxRdtase_Gsu_4Fe4S-bd"/>
</dbReference>
<keyword evidence="6" id="KW-0479">Metal-binding</keyword>
<dbReference type="Pfam" id="PF22117">
    <property type="entry name" value="Fer4_Nqo3"/>
    <property type="match status" value="1"/>
</dbReference>
<keyword evidence="10" id="KW-0520">NAD</keyword>
<dbReference type="Gene3D" id="3.30.70.20">
    <property type="match status" value="1"/>
</dbReference>
<reference evidence="17" key="1">
    <citation type="submission" date="2017-09" db="EMBL/GenBank/DDBJ databases">
        <title>Depth-based differentiation of microbial function through sediment-hosted aquifers and enrichment of novel symbionts in the deep terrestrial subsurface.</title>
        <authorList>
            <person name="Probst A.J."/>
            <person name="Ladd B."/>
            <person name="Jarett J.K."/>
            <person name="Geller-Mcgrath D.E."/>
            <person name="Sieber C.M.K."/>
            <person name="Emerson J.B."/>
            <person name="Anantharaman K."/>
            <person name="Thomas B.C."/>
            <person name="Malmstrom R."/>
            <person name="Stieglmeier M."/>
            <person name="Klingl A."/>
            <person name="Woyke T."/>
            <person name="Ryan C.M."/>
            <person name="Banfield J.F."/>
        </authorList>
    </citation>
    <scope>NUCLEOTIDE SEQUENCE [LARGE SCALE GENOMIC DNA]</scope>
</reference>
<feature type="domain" description="4Fe-4S ferredoxin-type" evidence="14">
    <location>
        <begin position="148"/>
        <end position="179"/>
    </location>
</feature>
<dbReference type="AlphaFoldDB" id="A0A2M7TAU9"/>
<keyword evidence="11" id="KW-0472">Membrane</keyword>
<evidence type="ECO:0000256" key="11">
    <source>
        <dbReference type="ARBA" id="ARBA00023136"/>
    </source>
</evidence>
<feature type="domain" description="4Fe-4S ferredoxin-type" evidence="14">
    <location>
        <begin position="192"/>
        <end position="221"/>
    </location>
</feature>
<keyword evidence="4" id="KW-0004">4Fe-4S</keyword>
<dbReference type="SUPFAM" id="SSF54292">
    <property type="entry name" value="2Fe-2S ferredoxin-like"/>
    <property type="match status" value="1"/>
</dbReference>
<evidence type="ECO:0000259" key="15">
    <source>
        <dbReference type="PROSITE" id="PS51839"/>
    </source>
</evidence>
<sequence>MRPESARQELRVKTLKIDGRDLAGREDQTILNVARENHIRIPTLCQFEGLTNYGSCRLCLVEIKGVAKLLTSCTTYIWEGMEVTTNSERLVQYRRMLLELFFAERNHICSICVANRNCALQGLALELGITHIRYPYLYPGLGVDSTHDKFVLDHNRCILCTRCIRACSEIEGANTLGMKRRGVNDQIITDLDQPWGTSPTCTSCGKCVNVCPVGAIYERGMSIAEGRREHTFLPLLRIMRGER</sequence>
<evidence type="ECO:0000256" key="5">
    <source>
        <dbReference type="ARBA" id="ARBA00022714"/>
    </source>
</evidence>
<dbReference type="EMBL" id="PFNG01000026">
    <property type="protein sequence ID" value="PIZ42144.1"/>
    <property type="molecule type" value="Genomic_DNA"/>
</dbReference>
<keyword evidence="5" id="KW-0001">2Fe-2S</keyword>
<evidence type="ECO:0000256" key="7">
    <source>
        <dbReference type="ARBA" id="ARBA00022967"/>
    </source>
</evidence>
<evidence type="ECO:0000256" key="10">
    <source>
        <dbReference type="ARBA" id="ARBA00023027"/>
    </source>
</evidence>
<evidence type="ECO:0000256" key="1">
    <source>
        <dbReference type="ARBA" id="ARBA00001966"/>
    </source>
</evidence>
<dbReference type="SUPFAM" id="SSF54862">
    <property type="entry name" value="4Fe-4S ferredoxins"/>
    <property type="match status" value="1"/>
</dbReference>
<dbReference type="FunFam" id="3.10.20.740:FF:000004">
    <property type="entry name" value="NADH-quinone oxidoreductase"/>
    <property type="match status" value="1"/>
</dbReference>
<evidence type="ECO:0000259" key="14">
    <source>
        <dbReference type="PROSITE" id="PS51379"/>
    </source>
</evidence>
<dbReference type="GO" id="GO:0046872">
    <property type="term" value="F:metal ion binding"/>
    <property type="evidence" value="ECO:0007669"/>
    <property type="project" value="UniProtKB-KW"/>
</dbReference>
<comment type="cofactor">
    <cofactor evidence="12">
        <name>[2Fe-2S] cluster</name>
        <dbReference type="ChEBI" id="CHEBI:190135"/>
    </cofactor>
</comment>